<reference evidence="1 2" key="1">
    <citation type="submission" date="2015-07" db="EMBL/GenBank/DDBJ databases">
        <title>The genome of Dufourea novaeangliae.</title>
        <authorList>
            <person name="Pan H."/>
            <person name="Kapheim K."/>
        </authorList>
    </citation>
    <scope>NUCLEOTIDE SEQUENCE [LARGE SCALE GENOMIC DNA]</scope>
    <source>
        <strain evidence="1">0120121106</strain>
        <tissue evidence="1">Whole body</tissue>
    </source>
</reference>
<evidence type="ECO:0000313" key="2">
    <source>
        <dbReference type="Proteomes" id="UP000076502"/>
    </source>
</evidence>
<dbReference type="EMBL" id="KQ434874">
    <property type="protein sequence ID" value="KZC09731.1"/>
    <property type="molecule type" value="Genomic_DNA"/>
</dbReference>
<protein>
    <submittedName>
        <fullName evidence="1">Uncharacterized protein</fullName>
    </submittedName>
</protein>
<accession>A0A154PD29</accession>
<sequence>MLLMIPMYHVIHSVRIIHLQQRKTISQRHTSFTKWPQTVKASKFKANQLIAQTTFNYM</sequence>
<dbReference type="AlphaFoldDB" id="A0A154PD29"/>
<evidence type="ECO:0000313" key="1">
    <source>
        <dbReference type="EMBL" id="KZC09731.1"/>
    </source>
</evidence>
<gene>
    <name evidence="1" type="ORF">WN55_00866</name>
</gene>
<keyword evidence="2" id="KW-1185">Reference proteome</keyword>
<organism evidence="1 2">
    <name type="scientific">Dufourea novaeangliae</name>
    <name type="common">Sweat bee</name>
    <dbReference type="NCBI Taxonomy" id="178035"/>
    <lineage>
        <taxon>Eukaryota</taxon>
        <taxon>Metazoa</taxon>
        <taxon>Ecdysozoa</taxon>
        <taxon>Arthropoda</taxon>
        <taxon>Hexapoda</taxon>
        <taxon>Insecta</taxon>
        <taxon>Pterygota</taxon>
        <taxon>Neoptera</taxon>
        <taxon>Endopterygota</taxon>
        <taxon>Hymenoptera</taxon>
        <taxon>Apocrita</taxon>
        <taxon>Aculeata</taxon>
        <taxon>Apoidea</taxon>
        <taxon>Anthophila</taxon>
        <taxon>Halictidae</taxon>
        <taxon>Rophitinae</taxon>
        <taxon>Dufourea</taxon>
    </lineage>
</organism>
<proteinExistence type="predicted"/>
<name>A0A154PD29_DUFNO</name>
<dbReference type="Proteomes" id="UP000076502">
    <property type="component" value="Unassembled WGS sequence"/>
</dbReference>